<name>A0A8C2UX65_CHILA</name>
<keyword evidence="3" id="KW-1185">Reference proteome</keyword>
<gene>
    <name evidence="2" type="primary">LOC102008162</name>
</gene>
<dbReference type="AlphaFoldDB" id="A0A8C2UX65"/>
<feature type="region of interest" description="Disordered" evidence="1">
    <location>
        <begin position="130"/>
        <end position="167"/>
    </location>
</feature>
<evidence type="ECO:0000256" key="1">
    <source>
        <dbReference type="SAM" id="MobiDB-lite"/>
    </source>
</evidence>
<dbReference type="Ensembl" id="ENSCLAT00000007213.1">
    <property type="protein sequence ID" value="ENSCLAP00000007101.1"/>
    <property type="gene ID" value="ENSCLAG00000004994.1"/>
</dbReference>
<proteinExistence type="predicted"/>
<evidence type="ECO:0000313" key="3">
    <source>
        <dbReference type="Proteomes" id="UP000694398"/>
    </source>
</evidence>
<reference evidence="2" key="2">
    <citation type="submission" date="2025-09" db="UniProtKB">
        <authorList>
            <consortium name="Ensembl"/>
        </authorList>
    </citation>
    <scope>IDENTIFICATION</scope>
</reference>
<evidence type="ECO:0000313" key="2">
    <source>
        <dbReference type="Ensembl" id="ENSCLAP00000007101.1"/>
    </source>
</evidence>
<feature type="compositionally biased region" description="Polar residues" evidence="1">
    <location>
        <begin position="149"/>
        <end position="159"/>
    </location>
</feature>
<organism evidence="2 3">
    <name type="scientific">Chinchilla lanigera</name>
    <name type="common">Long-tailed chinchilla</name>
    <name type="synonym">Chinchilla villidera</name>
    <dbReference type="NCBI Taxonomy" id="34839"/>
    <lineage>
        <taxon>Eukaryota</taxon>
        <taxon>Metazoa</taxon>
        <taxon>Chordata</taxon>
        <taxon>Craniata</taxon>
        <taxon>Vertebrata</taxon>
        <taxon>Euteleostomi</taxon>
        <taxon>Mammalia</taxon>
        <taxon>Eutheria</taxon>
        <taxon>Euarchontoglires</taxon>
        <taxon>Glires</taxon>
        <taxon>Rodentia</taxon>
        <taxon>Hystricomorpha</taxon>
        <taxon>Chinchillidae</taxon>
        <taxon>Chinchilla</taxon>
    </lineage>
</organism>
<protein>
    <submittedName>
        <fullName evidence="2">Uncharacterized protein</fullName>
    </submittedName>
</protein>
<accession>A0A8C2UX65</accession>
<sequence length="244" mass="26572">MEDFKGCSRYLQRGPLLRSWLLARICKAREQAASLRVTTLELKQQKLAGRGATTYVSARGPAAAHVGGCVSRPGSYLEGLGNDPRASEQFALFLRTSVHPGAIFRVHLVFSTDKKKGGKFQPFKKLFGKRKKRDPLPSRGESAGKKSYAPQSVSNGTFSSDEETPEDHLRHWPPLSAFLVLLPVSGVDVSSLPELLSCGRSSCSFLPHLLVTWSFNCSVGTRALSHDSIFIPDGGAESEQTVQA</sequence>
<dbReference type="GeneTree" id="ENSGT01030000238073"/>
<dbReference type="Proteomes" id="UP000694398">
    <property type="component" value="Unassembled WGS sequence"/>
</dbReference>
<reference evidence="2" key="1">
    <citation type="submission" date="2025-08" db="UniProtKB">
        <authorList>
            <consortium name="Ensembl"/>
        </authorList>
    </citation>
    <scope>IDENTIFICATION</scope>
</reference>